<evidence type="ECO:0000256" key="1">
    <source>
        <dbReference type="SAM" id="MobiDB-lite"/>
    </source>
</evidence>
<evidence type="ECO:0000313" key="2">
    <source>
        <dbReference type="EMBL" id="MCI86625.1"/>
    </source>
</evidence>
<name>A0A392VIJ7_9FABA</name>
<dbReference type="AlphaFoldDB" id="A0A392VIJ7"/>
<sequence>KVPDDVHDNEQLEEEDEGQARREGRPEPGKFSGGSSDKSVLTEYRGILPYVFTKSM</sequence>
<feature type="region of interest" description="Disordered" evidence="1">
    <location>
        <begin position="1"/>
        <end position="39"/>
    </location>
</feature>
<feature type="compositionally biased region" description="Basic and acidic residues" evidence="1">
    <location>
        <begin position="1"/>
        <end position="10"/>
    </location>
</feature>
<feature type="compositionally biased region" description="Basic and acidic residues" evidence="1">
    <location>
        <begin position="18"/>
        <end position="28"/>
    </location>
</feature>
<proteinExistence type="predicted"/>
<dbReference type="EMBL" id="LXQA011145910">
    <property type="protein sequence ID" value="MCI86625.1"/>
    <property type="molecule type" value="Genomic_DNA"/>
</dbReference>
<reference evidence="2 3" key="1">
    <citation type="journal article" date="2018" name="Front. Plant Sci.">
        <title>Red Clover (Trifolium pratense) and Zigzag Clover (T. medium) - A Picture of Genomic Similarities and Differences.</title>
        <authorList>
            <person name="Dluhosova J."/>
            <person name="Istvanek J."/>
            <person name="Nedelnik J."/>
            <person name="Repkova J."/>
        </authorList>
    </citation>
    <scope>NUCLEOTIDE SEQUENCE [LARGE SCALE GENOMIC DNA]</scope>
    <source>
        <strain evidence="3">cv. 10/8</strain>
        <tissue evidence="2">Leaf</tissue>
    </source>
</reference>
<keyword evidence="3" id="KW-1185">Reference proteome</keyword>
<evidence type="ECO:0000313" key="3">
    <source>
        <dbReference type="Proteomes" id="UP000265520"/>
    </source>
</evidence>
<protein>
    <submittedName>
        <fullName evidence="2">Uncharacterized protein</fullName>
    </submittedName>
</protein>
<feature type="non-terminal residue" evidence="2">
    <location>
        <position position="1"/>
    </location>
</feature>
<comment type="caution">
    <text evidence="2">The sequence shown here is derived from an EMBL/GenBank/DDBJ whole genome shotgun (WGS) entry which is preliminary data.</text>
</comment>
<organism evidence="2 3">
    <name type="scientific">Trifolium medium</name>
    <dbReference type="NCBI Taxonomy" id="97028"/>
    <lineage>
        <taxon>Eukaryota</taxon>
        <taxon>Viridiplantae</taxon>
        <taxon>Streptophyta</taxon>
        <taxon>Embryophyta</taxon>
        <taxon>Tracheophyta</taxon>
        <taxon>Spermatophyta</taxon>
        <taxon>Magnoliopsida</taxon>
        <taxon>eudicotyledons</taxon>
        <taxon>Gunneridae</taxon>
        <taxon>Pentapetalae</taxon>
        <taxon>rosids</taxon>
        <taxon>fabids</taxon>
        <taxon>Fabales</taxon>
        <taxon>Fabaceae</taxon>
        <taxon>Papilionoideae</taxon>
        <taxon>50 kb inversion clade</taxon>
        <taxon>NPAAA clade</taxon>
        <taxon>Hologalegina</taxon>
        <taxon>IRL clade</taxon>
        <taxon>Trifolieae</taxon>
        <taxon>Trifolium</taxon>
    </lineage>
</organism>
<accession>A0A392VIJ7</accession>
<dbReference type="Proteomes" id="UP000265520">
    <property type="component" value="Unassembled WGS sequence"/>
</dbReference>